<accession>A0A7J3UZJ4</accession>
<protein>
    <submittedName>
        <fullName evidence="1">Uncharacterized protein</fullName>
    </submittedName>
</protein>
<sequence length="68" mass="7777">MPIRVLCHQCKAVLYEDPELVSPKEILEKNNGRCPKCSAPLSFDSNSLRISISDENRRGFIKLFQKNV</sequence>
<proteinExistence type="predicted"/>
<comment type="caution">
    <text evidence="1">The sequence shown here is derived from an EMBL/GenBank/DDBJ whole genome shotgun (WGS) entry which is preliminary data.</text>
</comment>
<name>A0A7J3UZJ4_9CREN</name>
<evidence type="ECO:0000313" key="1">
    <source>
        <dbReference type="EMBL" id="HHI48823.1"/>
    </source>
</evidence>
<dbReference type="AlphaFoldDB" id="A0A7J3UZJ4"/>
<dbReference type="EMBL" id="DRVT01000017">
    <property type="protein sequence ID" value="HHI48823.1"/>
    <property type="molecule type" value="Genomic_DNA"/>
</dbReference>
<gene>
    <name evidence="1" type="ORF">ENL91_01475</name>
</gene>
<organism evidence="1">
    <name type="scientific">Candidatus Methanosuratincola petrocarbonis</name>
    <name type="common">ex Vanwonterghem et al. 2016</name>
    <dbReference type="NCBI Taxonomy" id="1867261"/>
    <lineage>
        <taxon>Archaea</taxon>
        <taxon>Thermoproteota</taxon>
        <taxon>Methanosuratincolia</taxon>
        <taxon>Candidatus Methanomethylicales</taxon>
        <taxon>Candidatus Methanomethylicaceae</taxon>
        <taxon>Candidatus Methanosuratincola (ex Vanwonterghem et al. 2016)</taxon>
    </lineage>
</organism>
<reference evidence="1" key="1">
    <citation type="journal article" date="2020" name="mSystems">
        <title>Genome- and Community-Level Interaction Insights into Carbon Utilization and Element Cycling Functions of Hydrothermarchaeota in Hydrothermal Sediment.</title>
        <authorList>
            <person name="Zhou Z."/>
            <person name="Liu Y."/>
            <person name="Xu W."/>
            <person name="Pan J."/>
            <person name="Luo Z.H."/>
            <person name="Li M."/>
        </authorList>
    </citation>
    <scope>NUCLEOTIDE SEQUENCE [LARGE SCALE GENOMIC DNA]</scope>
    <source>
        <strain evidence="1">SpSt-1038</strain>
    </source>
</reference>